<dbReference type="PROSITE" id="PS00841">
    <property type="entry name" value="XPG_1"/>
    <property type="match status" value="1"/>
</dbReference>
<sequence>MGVKGLWPLLEPAARPTSLESLEGKRLAVDASIWLHQFVKAMRDREGNALPNAHVVGFLRRICKLLFYGIKPVFVFDGSTPELKRKTVVGRRERRERLQDSAKKTATKILSARLKLAALKGTTDTGQSTGALSVGPLSGAKRKRDAFDLDVPANASARLQASNQRDPRLALRSELEGFVEEHKEAVIDIDSEVFQALPIELQHEIILDLKNKSRQTSWERLEEMTRLAPTGIEFSQLQIDNLVKRNDLMQKYMVVSGMNHRVASLQPSRIAGERSREYILVRNDNTAEGGWTMSTTGEDTAADSPTQLGPVTPGQSVAAGNGSNEPSDDEFEEVPVDNLSATATSLPLDLSPLFDAHGASTTEVISIPDSPPGHAGLPPPPIDNGVVSISEASSEEEDEADEEMQEAIAWREIQDWSDKGTLAAEEGLAPAVPSSDPIGPSDTTRPSPTPPIESTPALAHSSSPRSTITASVALPPPLSPSHQSNRPTQPAPPPKAQEVDWSALMQASVLQPAQPSSPNPTENTAAPAGTTPTRPVVTPTTSPLRLPPTASAAAFTPSPKRPSPARMRHQLVTDIAALRQARNKADRQASALDNEMVADVQQLLMLFGIPFVTAPSEAEAECAFLDEAHAVDGVVTDDNDVFLFGGTRVYRHLFNQTKSVEYYQSADLCKELVLNQETLIQLAYLLGSDYTDGVHGVGLVLAMEIVHLWPSLAGLQDFKAWWDACTAPLADTKALIGTGPQAASRRRLCKLAQKVPLSSGFPDPQVALAYQQPQVSQDANAAFVWGFPDLDALRDYLADKLSWDQAKADQLLLPIVQNMHRKPAAETVSTRREQPATLLDFFSPTMNDPATGGLPLGHRSVIPGHKSERIRQIIADWKQTRDSSTIPPTVLSDEASSSSSHTQTQQSQGGFARARLPPSDWSAAAASDDYSTPSDSSASDAETDSHQAAVDVKPVLRRQRPAPRQRTTTLGRRRRTRR</sequence>
<dbReference type="GO" id="GO:0003697">
    <property type="term" value="F:single-stranded DNA binding"/>
    <property type="evidence" value="ECO:0007669"/>
    <property type="project" value="InterPro"/>
</dbReference>
<reference evidence="16" key="1">
    <citation type="submission" date="2022-07" db="EMBL/GenBank/DDBJ databases">
        <title>Phylogenomic reconstructions and comparative analyses of Kickxellomycotina fungi.</title>
        <authorList>
            <person name="Reynolds N.K."/>
            <person name="Stajich J.E."/>
            <person name="Barry K."/>
            <person name="Grigoriev I.V."/>
            <person name="Crous P."/>
            <person name="Smith M.E."/>
        </authorList>
    </citation>
    <scope>NUCLEOTIDE SEQUENCE</scope>
    <source>
        <strain evidence="16">RSA 567</strain>
    </source>
</reference>
<feature type="compositionally biased region" description="Low complexity" evidence="13">
    <location>
        <begin position="919"/>
        <end position="940"/>
    </location>
</feature>
<dbReference type="InterPro" id="IPR036279">
    <property type="entry name" value="5-3_exonuclease_C_sf"/>
</dbReference>
<dbReference type="GO" id="GO:0006289">
    <property type="term" value="P:nucleotide-excision repair"/>
    <property type="evidence" value="ECO:0007669"/>
    <property type="project" value="InterPro"/>
</dbReference>
<proteinExistence type="inferred from homology"/>
<organism evidence="16 17">
    <name type="scientific">Dimargaris verticillata</name>
    <dbReference type="NCBI Taxonomy" id="2761393"/>
    <lineage>
        <taxon>Eukaryota</taxon>
        <taxon>Fungi</taxon>
        <taxon>Fungi incertae sedis</taxon>
        <taxon>Zoopagomycota</taxon>
        <taxon>Kickxellomycotina</taxon>
        <taxon>Dimargaritomycetes</taxon>
        <taxon>Dimargaritales</taxon>
        <taxon>Dimargaritaceae</taxon>
        <taxon>Dimargaris</taxon>
    </lineage>
</organism>
<evidence type="ECO:0000256" key="6">
    <source>
        <dbReference type="ARBA" id="ARBA00022759"/>
    </source>
</evidence>
<keyword evidence="11" id="KW-0539">Nucleus</keyword>
<evidence type="ECO:0000259" key="15">
    <source>
        <dbReference type="SMART" id="SM00485"/>
    </source>
</evidence>
<feature type="region of interest" description="Disordered" evidence="13">
    <location>
        <begin position="876"/>
        <end position="978"/>
    </location>
</feature>
<dbReference type="OrthoDB" id="31113at2759"/>
<dbReference type="InterPro" id="IPR008918">
    <property type="entry name" value="HhH2"/>
</dbReference>
<dbReference type="SUPFAM" id="SSF88723">
    <property type="entry name" value="PIN domain-like"/>
    <property type="match status" value="1"/>
</dbReference>
<dbReference type="GO" id="GO:0048256">
    <property type="term" value="F:flap endonuclease activity"/>
    <property type="evidence" value="ECO:0007669"/>
    <property type="project" value="UniProtKB-ARBA"/>
</dbReference>
<comment type="similarity">
    <text evidence="3">Belongs to the XPG/RAD2 endonuclease family. XPG subfamily.</text>
</comment>
<dbReference type="PRINTS" id="PR00853">
    <property type="entry name" value="XPGRADSUPER"/>
</dbReference>
<feature type="domain" description="XPG N-terminal" evidence="15">
    <location>
        <begin position="1"/>
        <end position="98"/>
    </location>
</feature>
<comment type="caution">
    <text evidence="16">The sequence shown here is derived from an EMBL/GenBank/DDBJ whole genome shotgun (WGS) entry which is preliminary data.</text>
</comment>
<dbReference type="Proteomes" id="UP001151582">
    <property type="component" value="Unassembled WGS sequence"/>
</dbReference>
<feature type="region of interest" description="Disordered" evidence="13">
    <location>
        <begin position="287"/>
        <end position="331"/>
    </location>
</feature>
<protein>
    <submittedName>
        <fullName evidence="16">DNA repair protein rad2</fullName>
    </submittedName>
</protein>
<accession>A0A9W8EDV9</accession>
<dbReference type="SMART" id="SM00279">
    <property type="entry name" value="HhH2"/>
    <property type="match status" value="1"/>
</dbReference>
<feature type="compositionally biased region" description="Polar residues" evidence="13">
    <location>
        <begin position="460"/>
        <end position="470"/>
    </location>
</feature>
<evidence type="ECO:0000313" key="16">
    <source>
        <dbReference type="EMBL" id="KAJ1979874.1"/>
    </source>
</evidence>
<keyword evidence="8" id="KW-0378">Hydrolase</keyword>
<dbReference type="PANTHER" id="PTHR16171:SF7">
    <property type="entry name" value="DNA REPAIR PROTEIN RAD2"/>
    <property type="match status" value="1"/>
</dbReference>
<comment type="cofactor">
    <cofactor evidence="1">
        <name>Mg(2+)</name>
        <dbReference type="ChEBI" id="CHEBI:18420"/>
    </cofactor>
</comment>
<comment type="subcellular location">
    <subcellularLocation>
        <location evidence="2">Nucleus</location>
    </subcellularLocation>
</comment>
<keyword evidence="17" id="KW-1185">Reference proteome</keyword>
<dbReference type="Pfam" id="PF00867">
    <property type="entry name" value="XPG_I"/>
    <property type="match status" value="1"/>
</dbReference>
<evidence type="ECO:0000256" key="9">
    <source>
        <dbReference type="ARBA" id="ARBA00022842"/>
    </source>
</evidence>
<gene>
    <name evidence="16" type="primary">RAD2</name>
    <name evidence="16" type="ORF">H4R34_002668</name>
</gene>
<dbReference type="SUPFAM" id="SSF47807">
    <property type="entry name" value="5' to 3' exonuclease, C-terminal subdomain"/>
    <property type="match status" value="1"/>
</dbReference>
<comment type="similarity">
    <text evidence="12">Belongs to the XPG/RAD2 endonuclease family. GEN subfamily.</text>
</comment>
<evidence type="ECO:0000256" key="1">
    <source>
        <dbReference type="ARBA" id="ARBA00001946"/>
    </source>
</evidence>
<dbReference type="PANTHER" id="PTHR16171">
    <property type="entry name" value="DNA REPAIR PROTEIN COMPLEMENTING XP-G CELLS-RELATED"/>
    <property type="match status" value="1"/>
</dbReference>
<dbReference type="SMART" id="SM00485">
    <property type="entry name" value="XPGN"/>
    <property type="match status" value="1"/>
</dbReference>
<dbReference type="InterPro" id="IPR006086">
    <property type="entry name" value="XPG-I_dom"/>
</dbReference>
<dbReference type="Pfam" id="PF00752">
    <property type="entry name" value="XPG_N"/>
    <property type="match status" value="1"/>
</dbReference>
<evidence type="ECO:0000256" key="10">
    <source>
        <dbReference type="ARBA" id="ARBA00023204"/>
    </source>
</evidence>
<evidence type="ECO:0000256" key="5">
    <source>
        <dbReference type="ARBA" id="ARBA00022723"/>
    </source>
</evidence>
<feature type="region of interest" description="Disordered" evidence="13">
    <location>
        <begin position="429"/>
        <end position="497"/>
    </location>
</feature>
<name>A0A9W8EDV9_9FUNG</name>
<evidence type="ECO:0000256" key="8">
    <source>
        <dbReference type="ARBA" id="ARBA00022801"/>
    </source>
</evidence>
<feature type="region of interest" description="Disordered" evidence="13">
    <location>
        <begin position="511"/>
        <end position="565"/>
    </location>
</feature>
<dbReference type="InterPro" id="IPR006084">
    <property type="entry name" value="XPG/Rad2"/>
</dbReference>
<feature type="compositionally biased region" description="Polar residues" evidence="13">
    <location>
        <begin position="292"/>
        <end position="315"/>
    </location>
</feature>
<evidence type="ECO:0000256" key="4">
    <source>
        <dbReference type="ARBA" id="ARBA00022722"/>
    </source>
</evidence>
<keyword evidence="10" id="KW-0234">DNA repair</keyword>
<feature type="compositionally biased region" description="Low complexity" evidence="13">
    <location>
        <begin position="896"/>
        <end position="908"/>
    </location>
</feature>
<dbReference type="PRINTS" id="PR00066">
    <property type="entry name" value="XRODRMPGMNTG"/>
</dbReference>
<dbReference type="SMART" id="SM00484">
    <property type="entry name" value="XPGI"/>
    <property type="match status" value="1"/>
</dbReference>
<keyword evidence="5" id="KW-0479">Metal-binding</keyword>
<feature type="compositionally biased region" description="Acidic residues" evidence="13">
    <location>
        <begin position="393"/>
        <end position="405"/>
    </location>
</feature>
<dbReference type="InterPro" id="IPR001044">
    <property type="entry name" value="XPG/Rad2_eukaryotes"/>
</dbReference>
<evidence type="ECO:0000256" key="7">
    <source>
        <dbReference type="ARBA" id="ARBA00022763"/>
    </source>
</evidence>
<keyword evidence="7" id="KW-0227">DNA damage</keyword>
<evidence type="ECO:0000256" key="13">
    <source>
        <dbReference type="SAM" id="MobiDB-lite"/>
    </source>
</evidence>
<feature type="compositionally biased region" description="Low complexity" evidence="13">
    <location>
        <begin position="519"/>
        <end position="558"/>
    </location>
</feature>
<dbReference type="PROSITE" id="PS00842">
    <property type="entry name" value="XPG_2"/>
    <property type="match status" value="1"/>
</dbReference>
<dbReference type="Gene3D" id="1.10.150.20">
    <property type="entry name" value="5' to 3' exonuclease, C-terminal subdomain"/>
    <property type="match status" value="1"/>
</dbReference>
<dbReference type="InterPro" id="IPR006085">
    <property type="entry name" value="XPG_DNA_repair_N"/>
</dbReference>
<evidence type="ECO:0000259" key="14">
    <source>
        <dbReference type="SMART" id="SM00484"/>
    </source>
</evidence>
<keyword evidence="4" id="KW-0540">Nuclease</keyword>
<dbReference type="CDD" id="cd09868">
    <property type="entry name" value="PIN_XPG_RAD2"/>
    <property type="match status" value="2"/>
</dbReference>
<evidence type="ECO:0000256" key="2">
    <source>
        <dbReference type="ARBA" id="ARBA00004123"/>
    </source>
</evidence>
<dbReference type="InterPro" id="IPR029060">
    <property type="entry name" value="PIN-like_dom_sf"/>
</dbReference>
<dbReference type="Gene3D" id="3.40.50.1010">
    <property type="entry name" value="5'-nuclease"/>
    <property type="match status" value="2"/>
</dbReference>
<evidence type="ECO:0000256" key="12">
    <source>
        <dbReference type="ARBA" id="ARBA00038112"/>
    </source>
</evidence>
<dbReference type="EMBL" id="JANBQB010000197">
    <property type="protein sequence ID" value="KAJ1979874.1"/>
    <property type="molecule type" value="Genomic_DNA"/>
</dbReference>
<dbReference type="FunFam" id="1.10.150.20:FF:000030">
    <property type="entry name" value="Flap endonuclease GEN-like 1"/>
    <property type="match status" value="1"/>
</dbReference>
<evidence type="ECO:0000256" key="11">
    <source>
        <dbReference type="ARBA" id="ARBA00023242"/>
    </source>
</evidence>
<evidence type="ECO:0000256" key="3">
    <source>
        <dbReference type="ARBA" id="ARBA00005283"/>
    </source>
</evidence>
<dbReference type="InterPro" id="IPR019974">
    <property type="entry name" value="XPG_CS"/>
</dbReference>
<feature type="region of interest" description="Disordered" evidence="13">
    <location>
        <begin position="363"/>
        <end position="405"/>
    </location>
</feature>
<keyword evidence="9" id="KW-0460">Magnesium</keyword>
<dbReference type="GO" id="GO:0046872">
    <property type="term" value="F:metal ion binding"/>
    <property type="evidence" value="ECO:0007669"/>
    <property type="project" value="UniProtKB-KW"/>
</dbReference>
<keyword evidence="6" id="KW-0255">Endonuclease</keyword>
<dbReference type="AlphaFoldDB" id="A0A9W8EDV9"/>
<evidence type="ECO:0000313" key="17">
    <source>
        <dbReference type="Proteomes" id="UP001151582"/>
    </source>
</evidence>
<feature type="domain" description="XPG-I" evidence="14">
    <location>
        <begin position="605"/>
        <end position="674"/>
    </location>
</feature>
<dbReference type="GO" id="GO:0005634">
    <property type="term" value="C:nucleus"/>
    <property type="evidence" value="ECO:0007669"/>
    <property type="project" value="UniProtKB-SubCell"/>
</dbReference>